<dbReference type="Gene3D" id="3.40.50.720">
    <property type="entry name" value="NAD(P)-binding Rossmann-like Domain"/>
    <property type="match status" value="1"/>
</dbReference>
<evidence type="ECO:0000256" key="1">
    <source>
        <dbReference type="ARBA" id="ARBA00005406"/>
    </source>
</evidence>
<keyword evidence="5" id="KW-0520">NAD</keyword>
<dbReference type="GO" id="GO:0061809">
    <property type="term" value="F:NAD+ nucleosidase activity, cyclic ADP-ribose generating"/>
    <property type="evidence" value="ECO:0007669"/>
    <property type="project" value="UniProtKB-EC"/>
</dbReference>
<dbReference type="GO" id="GO:0016740">
    <property type="term" value="F:transferase activity"/>
    <property type="evidence" value="ECO:0007669"/>
    <property type="project" value="UniProtKB-KW"/>
</dbReference>
<dbReference type="SUPFAM" id="SSF52309">
    <property type="entry name" value="N-(deoxy)ribosyltransferase-like"/>
    <property type="match status" value="1"/>
</dbReference>
<keyword evidence="6" id="KW-1015">Disulfide bond</keyword>
<comment type="similarity">
    <text evidence="1">Belongs to the ADP-ribosyl cyclase family.</text>
</comment>
<evidence type="ECO:0000256" key="7">
    <source>
        <dbReference type="SAM" id="Phobius"/>
    </source>
</evidence>
<dbReference type="Gene3D" id="1.20.82.10">
    <property type="entry name" value="ADP Ribosyl Cyclase, Chain A, domain 1"/>
    <property type="match status" value="1"/>
</dbReference>
<evidence type="ECO:0000256" key="3">
    <source>
        <dbReference type="ARBA" id="ARBA00022679"/>
    </source>
</evidence>
<dbReference type="EC" id="3.2.2.6" evidence="2"/>
<sequence>MVSKKALAIGVIVTVVVVVVIVVPSVLLTQKAEFRETFMKKCLEFPEEEHICETIWTNFEQAYVGKEKCNFSDQNYDQLFAETPFKHPCGKTMFWSKTKDLVHKFTKKRDCFFTLEDTLLGYVLNGLSWCGEKGNNETFTENCEDCLNNPVSSFWKIASTRFAQYACEGASVMLDGERKEPYDSNSFFGGVEVPNLQPPKVKNLTVVLVTEEIRACTCDSLGTLRKDLDQRIGCACKAVTKYVRIIRHCPILLVLKRHHVILCIHSVHLLFHCRSRVETCIEDNTPCGACW</sequence>
<keyword evidence="9" id="KW-1185">Reference proteome</keyword>
<accession>A0A3Q3EGM7</accession>
<keyword evidence="4" id="KW-0378">Hydrolase</keyword>
<keyword evidence="7" id="KW-0812">Transmembrane</keyword>
<dbReference type="PANTHER" id="PTHR10912:SF9">
    <property type="entry name" value="ADP-RIBOSYL CYCLASE_CYCLIC ADP-RIBOSE HYDROLASE"/>
    <property type="match status" value="1"/>
</dbReference>
<keyword evidence="7" id="KW-0472">Membrane</keyword>
<proteinExistence type="inferred from homology"/>
<dbReference type="PANTHER" id="PTHR10912">
    <property type="entry name" value="ADP-RIBOSYL CYCLASE"/>
    <property type="match status" value="1"/>
</dbReference>
<dbReference type="AlphaFoldDB" id="A0A3Q3EGM7"/>
<name>A0A3Q3EGM7_9LABR</name>
<feature type="transmembrane region" description="Helical" evidence="7">
    <location>
        <begin position="6"/>
        <end position="29"/>
    </location>
</feature>
<dbReference type="Ensembl" id="ENSLBET00000005482.1">
    <property type="protein sequence ID" value="ENSLBEP00000005211.1"/>
    <property type="gene ID" value="ENSLBEG00000004022.1"/>
</dbReference>
<reference evidence="8" key="1">
    <citation type="submission" date="2025-08" db="UniProtKB">
        <authorList>
            <consortium name="Ensembl"/>
        </authorList>
    </citation>
    <scope>IDENTIFICATION</scope>
</reference>
<keyword evidence="7" id="KW-1133">Transmembrane helix</keyword>
<keyword evidence="3" id="KW-0808">Transferase</keyword>
<dbReference type="GO" id="GO:0005886">
    <property type="term" value="C:plasma membrane"/>
    <property type="evidence" value="ECO:0007669"/>
    <property type="project" value="TreeGrafter"/>
</dbReference>
<dbReference type="GO" id="GO:0030890">
    <property type="term" value="P:positive regulation of B cell proliferation"/>
    <property type="evidence" value="ECO:0007669"/>
    <property type="project" value="TreeGrafter"/>
</dbReference>
<evidence type="ECO:0000256" key="4">
    <source>
        <dbReference type="ARBA" id="ARBA00022801"/>
    </source>
</evidence>
<dbReference type="GeneTree" id="ENSGT00390000017291"/>
<dbReference type="InterPro" id="IPR003193">
    <property type="entry name" value="ADP-ribosyl_cyclase"/>
</dbReference>
<dbReference type="InParanoid" id="A0A3Q3EGM7"/>
<evidence type="ECO:0000313" key="9">
    <source>
        <dbReference type="Proteomes" id="UP000261660"/>
    </source>
</evidence>
<dbReference type="STRING" id="56723.ENSLBEP00000005211"/>
<protein>
    <recommendedName>
        <fullName evidence="2">ADP-ribosyl cyclase/cyclic ADP-ribose hydrolase</fullName>
        <ecNumber evidence="2">3.2.2.6</ecNumber>
    </recommendedName>
</protein>
<organism evidence="8 9">
    <name type="scientific">Labrus bergylta</name>
    <name type="common">ballan wrasse</name>
    <dbReference type="NCBI Taxonomy" id="56723"/>
    <lineage>
        <taxon>Eukaryota</taxon>
        <taxon>Metazoa</taxon>
        <taxon>Chordata</taxon>
        <taxon>Craniata</taxon>
        <taxon>Vertebrata</taxon>
        <taxon>Euteleostomi</taxon>
        <taxon>Actinopterygii</taxon>
        <taxon>Neopterygii</taxon>
        <taxon>Teleostei</taxon>
        <taxon>Neoteleostei</taxon>
        <taxon>Acanthomorphata</taxon>
        <taxon>Eupercaria</taxon>
        <taxon>Labriformes</taxon>
        <taxon>Labridae</taxon>
        <taxon>Labrus</taxon>
    </lineage>
</organism>
<reference evidence="8" key="2">
    <citation type="submission" date="2025-09" db="UniProtKB">
        <authorList>
            <consortium name="Ensembl"/>
        </authorList>
    </citation>
    <scope>IDENTIFICATION</scope>
</reference>
<evidence type="ECO:0000256" key="6">
    <source>
        <dbReference type="ARBA" id="ARBA00023157"/>
    </source>
</evidence>
<evidence type="ECO:0000313" key="8">
    <source>
        <dbReference type="Ensembl" id="ENSLBEP00000005211.1"/>
    </source>
</evidence>
<dbReference type="Pfam" id="PF02267">
    <property type="entry name" value="Rib_hydrolayse"/>
    <property type="match status" value="1"/>
</dbReference>
<dbReference type="GO" id="GO:0016849">
    <property type="term" value="F:phosphorus-oxygen lyase activity"/>
    <property type="evidence" value="ECO:0007669"/>
    <property type="project" value="TreeGrafter"/>
</dbReference>
<evidence type="ECO:0000256" key="5">
    <source>
        <dbReference type="ARBA" id="ARBA00023027"/>
    </source>
</evidence>
<dbReference type="Proteomes" id="UP000261660">
    <property type="component" value="Unplaced"/>
</dbReference>
<evidence type="ECO:0000256" key="2">
    <source>
        <dbReference type="ARBA" id="ARBA00011982"/>
    </source>
</evidence>